<evidence type="ECO:0000256" key="1">
    <source>
        <dbReference type="ARBA" id="ARBA00004496"/>
    </source>
</evidence>
<protein>
    <submittedName>
        <fullName evidence="8">60S ribosomal protein L5</fullName>
    </submittedName>
</protein>
<dbReference type="GO" id="GO:0000027">
    <property type="term" value="P:ribosomal large subunit assembly"/>
    <property type="evidence" value="ECO:0007669"/>
    <property type="project" value="TreeGrafter"/>
</dbReference>
<dbReference type="Gene3D" id="3.30.420.100">
    <property type="match status" value="1"/>
</dbReference>
<comment type="subcellular location">
    <subcellularLocation>
        <location evidence="1">Cytoplasm</location>
    </subcellularLocation>
</comment>
<dbReference type="InterPro" id="IPR025607">
    <property type="entry name" value="Ribosomal_uL18_C_euk"/>
</dbReference>
<comment type="caution">
    <text evidence="8">The sequence shown here is derived from an EMBL/GenBank/DDBJ whole genome shotgun (WGS) entry which is preliminary data.</text>
</comment>
<proteinExistence type="inferred from homology"/>
<evidence type="ECO:0000259" key="7">
    <source>
        <dbReference type="Pfam" id="PF14204"/>
    </source>
</evidence>
<dbReference type="FunFam" id="3.30.420.100:FF:000002">
    <property type="entry name" value="60S ribosomal protein L5"/>
    <property type="match status" value="1"/>
</dbReference>
<evidence type="ECO:0000256" key="4">
    <source>
        <dbReference type="ARBA" id="ARBA00022980"/>
    </source>
</evidence>
<dbReference type="AlphaFoldDB" id="A0AAD5Y225"/>
<dbReference type="SUPFAM" id="SSF53137">
    <property type="entry name" value="Translational machinery components"/>
    <property type="match status" value="1"/>
</dbReference>
<gene>
    <name evidence="8" type="primary">RPL5</name>
    <name evidence="8" type="ORF">HK099_002872</name>
</gene>
<dbReference type="GO" id="GO:0008097">
    <property type="term" value="F:5S rRNA binding"/>
    <property type="evidence" value="ECO:0007669"/>
    <property type="project" value="InterPro"/>
</dbReference>
<dbReference type="Pfam" id="PF14204">
    <property type="entry name" value="Ribosomal_L18_c"/>
    <property type="match status" value="1"/>
</dbReference>
<dbReference type="PANTHER" id="PTHR23410:SF12">
    <property type="entry name" value="LARGE RIBOSOMAL SUBUNIT PROTEIN UL18"/>
    <property type="match status" value="1"/>
</dbReference>
<comment type="similarity">
    <text evidence="2">Belongs to the universal ribosomal protein uL18 family.</text>
</comment>
<evidence type="ECO:0000256" key="3">
    <source>
        <dbReference type="ARBA" id="ARBA00022490"/>
    </source>
</evidence>
<evidence type="ECO:0000256" key="5">
    <source>
        <dbReference type="ARBA" id="ARBA00023274"/>
    </source>
</evidence>
<keyword evidence="5" id="KW-0687">Ribonucleoprotein</keyword>
<evidence type="ECO:0000256" key="2">
    <source>
        <dbReference type="ARBA" id="ARBA00007116"/>
    </source>
</evidence>
<feature type="domain" description="Large ribosomal subunit protein uL18 C-terminal eukaryotes" evidence="7">
    <location>
        <begin position="236"/>
        <end position="292"/>
    </location>
</feature>
<keyword evidence="3" id="KW-0963">Cytoplasm</keyword>
<evidence type="ECO:0000313" key="9">
    <source>
        <dbReference type="Proteomes" id="UP001211065"/>
    </source>
</evidence>
<reference evidence="8" key="1">
    <citation type="submission" date="2020-05" db="EMBL/GenBank/DDBJ databases">
        <title>Phylogenomic resolution of chytrid fungi.</title>
        <authorList>
            <person name="Stajich J.E."/>
            <person name="Amses K."/>
            <person name="Simmons R."/>
            <person name="Seto K."/>
            <person name="Myers J."/>
            <person name="Bonds A."/>
            <person name="Quandt C.A."/>
            <person name="Barry K."/>
            <person name="Liu P."/>
            <person name="Grigoriev I."/>
            <person name="Longcore J.E."/>
            <person name="James T.Y."/>
        </authorList>
    </citation>
    <scope>NUCLEOTIDE SEQUENCE</scope>
    <source>
        <strain evidence="8">JEL0476</strain>
    </source>
</reference>
<name>A0AAD5Y225_9FUNG</name>
<evidence type="ECO:0000313" key="8">
    <source>
        <dbReference type="EMBL" id="KAJ3228367.1"/>
    </source>
</evidence>
<dbReference type="InterPro" id="IPR057268">
    <property type="entry name" value="Ribosomal_L18"/>
</dbReference>
<dbReference type="Proteomes" id="UP001211065">
    <property type="component" value="Unassembled WGS sequence"/>
</dbReference>
<dbReference type="GO" id="GO:0006412">
    <property type="term" value="P:translation"/>
    <property type="evidence" value="ECO:0007669"/>
    <property type="project" value="InterPro"/>
</dbReference>
<feature type="region of interest" description="Disordered" evidence="6">
    <location>
        <begin position="247"/>
        <end position="285"/>
    </location>
</feature>
<dbReference type="PANTHER" id="PTHR23410">
    <property type="entry name" value="RIBOSOMAL PROTEIN L5-RELATED"/>
    <property type="match status" value="1"/>
</dbReference>
<keyword evidence="9" id="KW-1185">Reference proteome</keyword>
<feature type="compositionally biased region" description="Basic and acidic residues" evidence="6">
    <location>
        <begin position="260"/>
        <end position="269"/>
    </location>
</feature>
<keyword evidence="4 8" id="KW-0689">Ribosomal protein</keyword>
<evidence type="ECO:0000256" key="6">
    <source>
        <dbReference type="SAM" id="MobiDB-lite"/>
    </source>
</evidence>
<dbReference type="EMBL" id="JADGJW010000002">
    <property type="protein sequence ID" value="KAJ3228367.1"/>
    <property type="molecule type" value="Genomic_DNA"/>
</dbReference>
<sequence length="300" mass="34558">MPFVKVVKNKAYYKRYQTKYRRRREGKTDYYSRKRLVTQAKNKYNSPKYRLCVRITNADIVCQIIYAKIQGDVVLTAAYSHELPRYGIKVGLTNWAAAYATGLLCARRVLQKLKLDTQYAGVTEADGEFFEVEENDDGPRPFKAFLDTGLRRSTTGHRIFGALKGAADGGVLVPHSESRFPGYNKEKSELDAETLRKYIFGGHISEYMEELQEDDDEAFKRQFARYIANDISAEDVEDMYKDAHAAIRADPAAKPQPKITAERKAEQKKFTQTRRNRKQREERIKQKKAAFLKKLQAGDE</sequence>
<organism evidence="8 9">
    <name type="scientific">Clydaea vesicula</name>
    <dbReference type="NCBI Taxonomy" id="447962"/>
    <lineage>
        <taxon>Eukaryota</taxon>
        <taxon>Fungi</taxon>
        <taxon>Fungi incertae sedis</taxon>
        <taxon>Chytridiomycota</taxon>
        <taxon>Chytridiomycota incertae sedis</taxon>
        <taxon>Chytridiomycetes</taxon>
        <taxon>Lobulomycetales</taxon>
        <taxon>Lobulomycetaceae</taxon>
        <taxon>Clydaea</taxon>
    </lineage>
</organism>
<dbReference type="GO" id="GO:0022625">
    <property type="term" value="C:cytosolic large ribosomal subunit"/>
    <property type="evidence" value="ECO:0007669"/>
    <property type="project" value="TreeGrafter"/>
</dbReference>
<dbReference type="InterPro" id="IPR005485">
    <property type="entry name" value="Rbsml_uL18_euk_arch"/>
</dbReference>
<dbReference type="GO" id="GO:0003735">
    <property type="term" value="F:structural constituent of ribosome"/>
    <property type="evidence" value="ECO:0007669"/>
    <property type="project" value="InterPro"/>
</dbReference>
<dbReference type="CDD" id="cd00432">
    <property type="entry name" value="Ribosomal_L18_L5e"/>
    <property type="match status" value="1"/>
</dbReference>
<dbReference type="Pfam" id="PF17144">
    <property type="entry name" value="Ribosomal_L5e"/>
    <property type="match status" value="1"/>
</dbReference>
<dbReference type="HAMAP" id="MF_01337_A">
    <property type="entry name" value="Ribosomal_uL18_A"/>
    <property type="match status" value="1"/>
</dbReference>
<dbReference type="PRINTS" id="PR00058">
    <property type="entry name" value="RIBOSOMALL5"/>
</dbReference>
<accession>A0AAD5Y225</accession>